<protein>
    <submittedName>
        <fullName evidence="1">Uncharacterized protein</fullName>
    </submittedName>
</protein>
<dbReference type="EMBL" id="CADCTZ010000895">
    <property type="protein sequence ID" value="CAA9370264.1"/>
    <property type="molecule type" value="Genomic_DNA"/>
</dbReference>
<gene>
    <name evidence="1" type="ORF">AVDCRST_MAG84-4252</name>
</gene>
<dbReference type="AlphaFoldDB" id="A0A6J4MVK0"/>
<accession>A0A6J4MVK0</accession>
<name>A0A6J4MVK0_9CYAN</name>
<evidence type="ECO:0000313" key="1">
    <source>
        <dbReference type="EMBL" id="CAA9370264.1"/>
    </source>
</evidence>
<sequence>MLKQPPKKYCASLEMLRYNGSAVTRLSQILGCPHSSIIHSAIVQHLISFLNPTCKVFTICLW</sequence>
<proteinExistence type="predicted"/>
<organism evidence="1">
    <name type="scientific">uncultured Microcoleus sp</name>
    <dbReference type="NCBI Taxonomy" id="259945"/>
    <lineage>
        <taxon>Bacteria</taxon>
        <taxon>Bacillati</taxon>
        <taxon>Cyanobacteriota</taxon>
        <taxon>Cyanophyceae</taxon>
        <taxon>Oscillatoriophycideae</taxon>
        <taxon>Oscillatoriales</taxon>
        <taxon>Microcoleaceae</taxon>
        <taxon>Microcoleus</taxon>
        <taxon>environmental samples</taxon>
    </lineage>
</organism>
<reference evidence="1" key="1">
    <citation type="submission" date="2020-02" db="EMBL/GenBank/DDBJ databases">
        <authorList>
            <person name="Meier V. D."/>
        </authorList>
    </citation>
    <scope>NUCLEOTIDE SEQUENCE</scope>
    <source>
        <strain evidence="1">AVDCRST_MAG84</strain>
    </source>
</reference>